<gene>
    <name evidence="2" type="ORF">BKK80_04590</name>
</gene>
<keyword evidence="1" id="KW-0812">Transmembrane</keyword>
<dbReference type="Proteomes" id="UP000177515">
    <property type="component" value="Chromosome 1"/>
</dbReference>
<organism evidence="2 3">
    <name type="scientific">Cupriavidus malaysiensis</name>
    <dbReference type="NCBI Taxonomy" id="367825"/>
    <lineage>
        <taxon>Bacteria</taxon>
        <taxon>Pseudomonadati</taxon>
        <taxon>Pseudomonadota</taxon>
        <taxon>Betaproteobacteria</taxon>
        <taxon>Burkholderiales</taxon>
        <taxon>Burkholderiaceae</taxon>
        <taxon>Cupriavidus</taxon>
    </lineage>
</organism>
<proteinExistence type="predicted"/>
<evidence type="ECO:0008006" key="4">
    <source>
        <dbReference type="Google" id="ProtNLM"/>
    </source>
</evidence>
<evidence type="ECO:0000313" key="2">
    <source>
        <dbReference type="EMBL" id="AOZ05184.1"/>
    </source>
</evidence>
<protein>
    <recommendedName>
        <fullName evidence="4">Molybdenum ABC transporter permease</fullName>
    </recommendedName>
</protein>
<sequence length="78" mass="9186">MKNIYFLPVILVVIQLLFLLEKLKIKRFRDVDRMSEKEIKDFVRETGIGRLYFFWRNMGAGLGVIALVLYGILFFGGR</sequence>
<evidence type="ECO:0000256" key="1">
    <source>
        <dbReference type="SAM" id="Phobius"/>
    </source>
</evidence>
<keyword evidence="3" id="KW-1185">Reference proteome</keyword>
<dbReference type="EMBL" id="CP017754">
    <property type="protein sequence ID" value="AOZ05184.1"/>
    <property type="molecule type" value="Genomic_DNA"/>
</dbReference>
<keyword evidence="1" id="KW-1133">Transmembrane helix</keyword>
<reference evidence="2 3" key="1">
    <citation type="submission" date="2016-10" db="EMBL/GenBank/DDBJ databases">
        <title>Complete genome sequences of three Cupriavidus strains isolated from various Malaysian environments.</title>
        <authorList>
            <person name="Abdullah A.A.-A."/>
            <person name="Shafie N.A.H."/>
            <person name="Lau N.S."/>
        </authorList>
    </citation>
    <scope>NUCLEOTIDE SEQUENCE [LARGE SCALE GENOMIC DNA]</scope>
    <source>
        <strain evidence="2 3">USMAA1020</strain>
    </source>
</reference>
<evidence type="ECO:0000313" key="3">
    <source>
        <dbReference type="Proteomes" id="UP000177515"/>
    </source>
</evidence>
<feature type="transmembrane region" description="Helical" evidence="1">
    <location>
        <begin position="54"/>
        <end position="75"/>
    </location>
</feature>
<name>A0ABM6F216_9BURK</name>
<dbReference type="RefSeq" id="WP_071068643.1">
    <property type="nucleotide sequence ID" value="NZ_CP017754.1"/>
</dbReference>
<accession>A0ABM6F216</accession>
<keyword evidence="1" id="KW-0472">Membrane</keyword>
<feature type="transmembrane region" description="Helical" evidence="1">
    <location>
        <begin position="6"/>
        <end position="23"/>
    </location>
</feature>